<name>A0A919Y721_9BACL</name>
<proteinExistence type="predicted"/>
<sequence>MKPNVGDVYCVYIEKLRQYTACQITGVKAEGKSKSHDLVALLELDWTGEELPREDELGKMQPLYGDFFFWDKNLELSYVGGNVPKNYIKVGNIPPITDGKTNSYGTWNVGDSIYRQLRWEAIPEERRKAFKEAANDNSMVEVGGRSLQRSTHFIDDEVLQGLDDWSELDKLPCLTRIIAKKPYDSLLSFVNRNPFINELQWENHGCRVIDVKSSNLERIMLQVELLEELHLNPNAGQLSLYGSDSAGLTIYAYEGGRWMTANFSEGKPFGRGLERLGALHLNGIQELDMRQIVQCYPALNELRLWGKPGMVTNMESLAQLVGLKYFSTFDLFGFTGEQFPEPDQFPQLTWLWLTSLPADTAKAVKEKYKKEIGKGLDLSITKPRKPEWLRENLLNPFRDWDGREHITAANAKKAADVYKKTIAAIHSVVKQTQGGAADIERLKQELRSTVLNYTEAFNKMDRRTGFIETVEREEIYMVLADLLQTAKQQLESAGVNIDDEVLFRPFHELREF</sequence>
<organism evidence="1 2">
    <name type="scientific">Paenibacillus azoreducens</name>
    <dbReference type="NCBI Taxonomy" id="116718"/>
    <lineage>
        <taxon>Bacteria</taxon>
        <taxon>Bacillati</taxon>
        <taxon>Bacillota</taxon>
        <taxon>Bacilli</taxon>
        <taxon>Bacillales</taxon>
        <taxon>Paenibacillaceae</taxon>
        <taxon>Paenibacillus</taxon>
    </lineage>
</organism>
<evidence type="ECO:0000313" key="2">
    <source>
        <dbReference type="Proteomes" id="UP000682811"/>
    </source>
</evidence>
<evidence type="ECO:0000313" key="1">
    <source>
        <dbReference type="EMBL" id="GIO45316.1"/>
    </source>
</evidence>
<comment type="caution">
    <text evidence="1">The sequence shown here is derived from an EMBL/GenBank/DDBJ whole genome shotgun (WGS) entry which is preliminary data.</text>
</comment>
<protein>
    <submittedName>
        <fullName evidence="1">Uncharacterized protein</fullName>
    </submittedName>
</protein>
<dbReference type="AlphaFoldDB" id="A0A919Y721"/>
<dbReference type="EMBL" id="BORT01000001">
    <property type="protein sequence ID" value="GIO45316.1"/>
    <property type="molecule type" value="Genomic_DNA"/>
</dbReference>
<keyword evidence="2" id="KW-1185">Reference proteome</keyword>
<gene>
    <name evidence="1" type="ORF">J34TS1_00810</name>
</gene>
<reference evidence="1 2" key="1">
    <citation type="submission" date="2021-03" db="EMBL/GenBank/DDBJ databases">
        <title>Antimicrobial resistance genes in bacteria isolated from Japanese honey, and their potential for conferring macrolide and lincosamide resistance in the American foulbrood pathogen Paenibacillus larvae.</title>
        <authorList>
            <person name="Okamoto M."/>
            <person name="Kumagai M."/>
            <person name="Kanamori H."/>
            <person name="Takamatsu D."/>
        </authorList>
    </citation>
    <scope>NUCLEOTIDE SEQUENCE [LARGE SCALE GENOMIC DNA]</scope>
    <source>
        <strain evidence="1 2">J34TS1</strain>
    </source>
</reference>
<accession>A0A919Y721</accession>
<dbReference type="Proteomes" id="UP000682811">
    <property type="component" value="Unassembled WGS sequence"/>
</dbReference>
<dbReference type="RefSeq" id="WP_212976533.1">
    <property type="nucleotide sequence ID" value="NZ_AP025343.1"/>
</dbReference>